<protein>
    <submittedName>
        <fullName evidence="1">DUF1284 domain-containing protein</fullName>
    </submittedName>
</protein>
<proteinExistence type="predicted"/>
<sequence length="149" mass="16128">MTIRLRAHHLLCLLTYVGKGYSPAFTANYDAVAERLRRGEDILLVSGPDDICAPLLDEPEPHCLNESVIERDRLAARDVGDLLARPIQAGVRLDLDAAILARMRQVFSAGGVRKACDGCEWNELCSAIASGGFADTKVQRSVAPGERGP</sequence>
<evidence type="ECO:0000313" key="1">
    <source>
        <dbReference type="EMBL" id="QND59222.1"/>
    </source>
</evidence>
<dbReference type="InterPro" id="IPR009702">
    <property type="entry name" value="DUF1284"/>
</dbReference>
<dbReference type="RefSeq" id="WP_183457367.1">
    <property type="nucleotide sequence ID" value="NZ_CP050296.1"/>
</dbReference>
<reference evidence="2" key="1">
    <citation type="journal article" date="2020" name="Mol. Plant Microbe">
        <title>Rhizobial microsymbionts of the narrowly endemic Oxytropis species growing in Kamchatka are characterized by significant genetic diversity and possess a set of genes that are associated with T3SS and T6SS secretion systems and can affect the development of symbiosis.</title>
        <authorList>
            <person name="Safronova V."/>
            <person name="Guro P."/>
            <person name="Sazanova A."/>
            <person name="Kuznetsova I."/>
            <person name="Belimov A."/>
            <person name="Yakubov V."/>
            <person name="Chirak E."/>
            <person name="Afonin A."/>
            <person name="Gogolev Y."/>
            <person name="Andronov E."/>
            <person name="Tikhonovich I."/>
        </authorList>
    </citation>
    <scope>NUCLEOTIDE SEQUENCE [LARGE SCALE GENOMIC DNA]</scope>
    <source>
        <strain evidence="2">583</strain>
    </source>
</reference>
<accession>A0A7G6SXJ0</accession>
<dbReference type="AlphaFoldDB" id="A0A7G6SXJ0"/>
<dbReference type="EMBL" id="CP050296">
    <property type="protein sequence ID" value="QND59222.1"/>
    <property type="molecule type" value="Genomic_DNA"/>
</dbReference>
<gene>
    <name evidence="1" type="ORF">HB778_23490</name>
</gene>
<dbReference type="Proteomes" id="UP000515465">
    <property type="component" value="Chromosome"/>
</dbReference>
<evidence type="ECO:0000313" key="2">
    <source>
        <dbReference type="Proteomes" id="UP000515465"/>
    </source>
</evidence>
<name>A0A7G6SXJ0_9HYPH</name>
<dbReference type="Pfam" id="PF06935">
    <property type="entry name" value="DUF1284"/>
    <property type="match status" value="1"/>
</dbReference>
<organism evidence="1 2">
    <name type="scientific">Mesorhizobium huakuii</name>
    <dbReference type="NCBI Taxonomy" id="28104"/>
    <lineage>
        <taxon>Bacteria</taxon>
        <taxon>Pseudomonadati</taxon>
        <taxon>Pseudomonadota</taxon>
        <taxon>Alphaproteobacteria</taxon>
        <taxon>Hyphomicrobiales</taxon>
        <taxon>Phyllobacteriaceae</taxon>
        <taxon>Mesorhizobium</taxon>
    </lineage>
</organism>